<dbReference type="Pfam" id="PF00010">
    <property type="entry name" value="HLH"/>
    <property type="match status" value="1"/>
</dbReference>
<feature type="compositionally biased region" description="Polar residues" evidence="1">
    <location>
        <begin position="354"/>
        <end position="371"/>
    </location>
</feature>
<feature type="region of interest" description="Disordered" evidence="1">
    <location>
        <begin position="274"/>
        <end position="494"/>
    </location>
</feature>
<dbReference type="InterPro" id="IPR036638">
    <property type="entry name" value="HLH_DNA-bd_sf"/>
</dbReference>
<proteinExistence type="predicted"/>
<keyword evidence="5" id="KW-1185">Reference proteome</keyword>
<sequence length="840" mass="91891">MANYNQQQQEQESASLSQQRRFEQSTAHTTLRSEVESDAIKKALVGLSPNTRQSLLTLLLAAQPNGQQHQQQHHPHPQQQPQPQPQHQHQHQQQIQLDLDQQIQSPSHVNYHSTGSWNDLNFLPSLLCNQPLHSELPSPILPDQLSKHPFHSNRTESIPSQITPALSPSMTPLSTFSTSSYPNSAAVQDVISSHNSVHPPFHQPSNHQLEFFSPLTSPALRPLGYHDSAQMSRPDINNPIPSNFHQTVTTHNMPALIDQAAALGLSAHQSFMLPGDGISAHPSPAQCDRNNQPAQLSSQTHLTQPPASAIFSSQSSMFTHSKSASRTSPVQSTIESGICHTEPAHQSPVLCPHHSSNSMNAPTTPTTSSAKLSGRQRASRSSKNRPSPLMRPVDKAVESREDRTNSAKRARSLTGASISMSPSFPGGLAKMGLADSPSPIDMQCGELNSASTSSSSIVDNNPATNPAGHTHALAAMPPRHGLSSMSSSTPNGWRLQPMTPASLFNFDSSLVVEASLGDHLSSNVQSVDNNTSCRKLNSVQETNEGAEASGRTASELASDKEGARNDPSSLTDKCLQVEQTNKSAVSNRSDSKEKASANGSNSGRSKSKDKNVKGRKNAGQKVRLDSMVIVGNEEEGPEYRKSSHKVAEQRRRDSLKMCFEDLRHILPPIAWNEKEEGQGNERRPGEGNVGGQRSVNAFDPLNPNKGISKVALLRRSNEYILRLKERLQRRDEAIDKLVNVLADHQRGLLFNHPDHSANPHAPEDAVTHANRPGITPAHPSADHPVQALLEDNNHTHQEIWAELRTILGQIRMEKQEDKDDHRDLSHTHRSRGSFSGEELD</sequence>
<feature type="compositionally biased region" description="Basic and acidic residues" evidence="1">
    <location>
        <begin position="392"/>
        <end position="405"/>
    </location>
</feature>
<feature type="compositionally biased region" description="Basic and acidic residues" evidence="1">
    <location>
        <begin position="672"/>
        <end position="685"/>
    </location>
</feature>
<reference evidence="4 5" key="1">
    <citation type="submission" date="2017-11" db="EMBL/GenBank/DDBJ databases">
        <title>De novo assembly and phasing of dikaryotic genomes from two isolates of Puccinia coronata f. sp. avenae, the causal agent of oat crown rust.</title>
        <authorList>
            <person name="Miller M.E."/>
            <person name="Zhang Y."/>
            <person name="Omidvar V."/>
            <person name="Sperschneider J."/>
            <person name="Schwessinger B."/>
            <person name="Raley C."/>
            <person name="Palmer J.M."/>
            <person name="Garnica D."/>
            <person name="Upadhyaya N."/>
            <person name="Rathjen J."/>
            <person name="Taylor J.M."/>
            <person name="Park R.F."/>
            <person name="Dodds P.N."/>
            <person name="Hirsch C.D."/>
            <person name="Kianian S.F."/>
            <person name="Figueroa M."/>
        </authorList>
    </citation>
    <scope>NUCLEOTIDE SEQUENCE [LARGE SCALE GENOMIC DNA]</scope>
    <source>
        <strain evidence="4">12NC29</strain>
    </source>
</reference>
<dbReference type="SUPFAM" id="SSF47459">
    <property type="entry name" value="HLH, helix-loop-helix DNA-binding domain"/>
    <property type="match status" value="1"/>
</dbReference>
<dbReference type="Proteomes" id="UP000235388">
    <property type="component" value="Unassembled WGS sequence"/>
</dbReference>
<dbReference type="InterPro" id="IPR011598">
    <property type="entry name" value="bHLH_dom"/>
</dbReference>
<organism evidence="4 5">
    <name type="scientific">Puccinia coronata f. sp. avenae</name>
    <dbReference type="NCBI Taxonomy" id="200324"/>
    <lineage>
        <taxon>Eukaryota</taxon>
        <taxon>Fungi</taxon>
        <taxon>Dikarya</taxon>
        <taxon>Basidiomycota</taxon>
        <taxon>Pucciniomycotina</taxon>
        <taxon>Pucciniomycetes</taxon>
        <taxon>Pucciniales</taxon>
        <taxon>Pucciniaceae</taxon>
        <taxon>Puccinia</taxon>
    </lineage>
</organism>
<feature type="compositionally biased region" description="Low complexity" evidence="1">
    <location>
        <begin position="85"/>
        <end position="96"/>
    </location>
</feature>
<feature type="compositionally biased region" description="Polar residues" evidence="1">
    <location>
        <begin position="446"/>
        <end position="464"/>
    </location>
</feature>
<feature type="domain" description="BHLH" evidence="2">
    <location>
        <begin position="639"/>
        <end position="723"/>
    </location>
</feature>
<comment type="caution">
    <text evidence="4">The sequence shown here is derived from an EMBL/GenBank/DDBJ whole genome shotgun (WGS) entry which is preliminary data.</text>
</comment>
<dbReference type="PROSITE" id="PS50888">
    <property type="entry name" value="BHLH"/>
    <property type="match status" value="1"/>
</dbReference>
<protein>
    <recommendedName>
        <fullName evidence="2">BHLH domain-containing protein</fullName>
    </recommendedName>
</protein>
<dbReference type="GO" id="GO:0046983">
    <property type="term" value="F:protein dimerization activity"/>
    <property type="evidence" value="ECO:0007669"/>
    <property type="project" value="InterPro"/>
</dbReference>
<dbReference type="EMBL" id="PGCJ01000181">
    <property type="protein sequence ID" value="PLW40473.1"/>
    <property type="molecule type" value="Genomic_DNA"/>
</dbReference>
<dbReference type="STRING" id="200324.A0A2N5URU4"/>
<feature type="region of interest" description="Disordered" evidence="1">
    <location>
        <begin position="538"/>
        <end position="647"/>
    </location>
</feature>
<evidence type="ECO:0000313" key="3">
    <source>
        <dbReference type="EMBL" id="PLW16843.1"/>
    </source>
</evidence>
<dbReference type="SMART" id="SM00353">
    <property type="entry name" value="HLH"/>
    <property type="match status" value="1"/>
</dbReference>
<dbReference type="EMBL" id="PGCJ01000861">
    <property type="protein sequence ID" value="PLW16843.1"/>
    <property type="molecule type" value="Genomic_DNA"/>
</dbReference>
<dbReference type="AlphaFoldDB" id="A0A2N5URU4"/>
<feature type="compositionally biased region" description="Basic and acidic residues" evidence="1">
    <location>
        <begin position="637"/>
        <end position="647"/>
    </location>
</feature>
<feature type="compositionally biased region" description="Polar residues" evidence="1">
    <location>
        <begin position="288"/>
        <end position="335"/>
    </location>
</feature>
<evidence type="ECO:0000313" key="4">
    <source>
        <dbReference type="EMBL" id="PLW40473.1"/>
    </source>
</evidence>
<dbReference type="Gene3D" id="4.10.280.10">
    <property type="entry name" value="Helix-loop-helix DNA-binding domain"/>
    <property type="match status" value="1"/>
</dbReference>
<gene>
    <name evidence="4" type="ORF">PCANC_09344</name>
    <name evidence="3" type="ORF">PCANC_09436</name>
</gene>
<feature type="region of interest" description="Disordered" evidence="1">
    <location>
        <begin position="670"/>
        <end position="701"/>
    </location>
</feature>
<name>A0A2N5URU4_9BASI</name>
<evidence type="ECO:0000313" key="5">
    <source>
        <dbReference type="Proteomes" id="UP000235388"/>
    </source>
</evidence>
<feature type="compositionally biased region" description="Polar residues" evidence="1">
    <location>
        <begin position="566"/>
        <end position="588"/>
    </location>
</feature>
<dbReference type="OrthoDB" id="5344169at2759"/>
<feature type="compositionally biased region" description="Low complexity" evidence="1">
    <location>
        <begin position="1"/>
        <end position="19"/>
    </location>
</feature>
<evidence type="ECO:0000256" key="1">
    <source>
        <dbReference type="SAM" id="MobiDB-lite"/>
    </source>
</evidence>
<feature type="region of interest" description="Disordered" evidence="1">
    <location>
        <begin position="1"/>
        <end position="35"/>
    </location>
</feature>
<evidence type="ECO:0000259" key="2">
    <source>
        <dbReference type="PROSITE" id="PS50888"/>
    </source>
</evidence>
<feature type="region of interest" description="Disordered" evidence="1">
    <location>
        <begin position="812"/>
        <end position="840"/>
    </location>
</feature>
<feature type="region of interest" description="Disordered" evidence="1">
    <location>
        <begin position="64"/>
        <end position="96"/>
    </location>
</feature>
<accession>A0A2N5URU4</accession>
<feature type="compositionally biased region" description="Basic and acidic residues" evidence="1">
    <location>
        <begin position="812"/>
        <end position="826"/>
    </location>
</feature>